<proteinExistence type="predicted"/>
<evidence type="ECO:0000313" key="1">
    <source>
        <dbReference type="EMBL" id="SEK94950.1"/>
    </source>
</evidence>
<evidence type="ECO:0000313" key="2">
    <source>
        <dbReference type="Proteomes" id="UP000199120"/>
    </source>
</evidence>
<keyword evidence="2" id="KW-1185">Reference proteome</keyword>
<protein>
    <submittedName>
        <fullName evidence="1">Uncharacterized protein</fullName>
    </submittedName>
</protein>
<dbReference type="AlphaFoldDB" id="A0A1H7L7Z7"/>
<reference evidence="2" key="1">
    <citation type="submission" date="2016-10" db="EMBL/GenBank/DDBJ databases">
        <authorList>
            <person name="Varghese N."/>
            <person name="Submissions S."/>
        </authorList>
    </citation>
    <scope>NUCLEOTIDE SEQUENCE [LARGE SCALE GENOMIC DNA]</scope>
    <source>
        <strain evidence="2">LMG 26416</strain>
    </source>
</reference>
<accession>A0A1H7L7Z7</accession>
<gene>
    <name evidence="1" type="ORF">SAMN05192542_104221</name>
</gene>
<dbReference type="EMBL" id="FOAJ01000004">
    <property type="protein sequence ID" value="SEK94950.1"/>
    <property type="molecule type" value="Genomic_DNA"/>
</dbReference>
<name>A0A1H7L7Z7_9BURK</name>
<dbReference type="InterPro" id="IPR012337">
    <property type="entry name" value="RNaseH-like_sf"/>
</dbReference>
<organism evidence="1 2">
    <name type="scientific">Paraburkholderia caballeronis</name>
    <dbReference type="NCBI Taxonomy" id="416943"/>
    <lineage>
        <taxon>Bacteria</taxon>
        <taxon>Pseudomonadati</taxon>
        <taxon>Pseudomonadota</taxon>
        <taxon>Betaproteobacteria</taxon>
        <taxon>Burkholderiales</taxon>
        <taxon>Burkholderiaceae</taxon>
        <taxon>Paraburkholderia</taxon>
    </lineage>
</organism>
<dbReference type="SUPFAM" id="SSF53098">
    <property type="entry name" value="Ribonuclease H-like"/>
    <property type="match status" value="1"/>
</dbReference>
<sequence length="55" mass="6454">MWLAELDGYLNHGHDAPHRAAIMWRGFLTLHGIIEVYRIFRQSECFHFMGKGPLL</sequence>
<dbReference type="Proteomes" id="UP000199120">
    <property type="component" value="Unassembled WGS sequence"/>
</dbReference>